<reference evidence="3 4" key="1">
    <citation type="submission" date="2019-02" db="EMBL/GenBank/DDBJ databases">
        <title>Deep-cultivation of Planctomycetes and their phenomic and genomic characterization uncovers novel biology.</title>
        <authorList>
            <person name="Wiegand S."/>
            <person name="Jogler M."/>
            <person name="Boedeker C."/>
            <person name="Pinto D."/>
            <person name="Vollmers J."/>
            <person name="Rivas-Marin E."/>
            <person name="Kohn T."/>
            <person name="Peeters S.H."/>
            <person name="Heuer A."/>
            <person name="Rast P."/>
            <person name="Oberbeckmann S."/>
            <person name="Bunk B."/>
            <person name="Jeske O."/>
            <person name="Meyerdierks A."/>
            <person name="Storesund J.E."/>
            <person name="Kallscheuer N."/>
            <person name="Luecker S."/>
            <person name="Lage O.M."/>
            <person name="Pohl T."/>
            <person name="Merkel B.J."/>
            <person name="Hornburger P."/>
            <person name="Mueller R.-W."/>
            <person name="Bruemmer F."/>
            <person name="Labrenz M."/>
            <person name="Spormann A.M."/>
            <person name="Op Den Camp H."/>
            <person name="Overmann J."/>
            <person name="Amann R."/>
            <person name="Jetten M.S.M."/>
            <person name="Mascher T."/>
            <person name="Medema M.H."/>
            <person name="Devos D.P."/>
            <person name="Kaster A.-K."/>
            <person name="Ovreas L."/>
            <person name="Rohde M."/>
            <person name="Galperin M.Y."/>
            <person name="Jogler C."/>
        </authorList>
    </citation>
    <scope>NUCLEOTIDE SEQUENCE [LARGE SCALE GENOMIC DNA]</scope>
    <source>
        <strain evidence="3 4">Pla100</strain>
    </source>
</reference>
<feature type="transmembrane region" description="Helical" evidence="2">
    <location>
        <begin position="92"/>
        <end position="114"/>
    </location>
</feature>
<gene>
    <name evidence="3" type="ORF">Pla100_45940</name>
</gene>
<dbReference type="AlphaFoldDB" id="A0A5C5ZZK1"/>
<keyword evidence="4" id="KW-1185">Reference proteome</keyword>
<evidence type="ECO:0000256" key="2">
    <source>
        <dbReference type="SAM" id="Phobius"/>
    </source>
</evidence>
<feature type="compositionally biased region" description="Pro residues" evidence="1">
    <location>
        <begin position="41"/>
        <end position="50"/>
    </location>
</feature>
<proteinExistence type="predicted"/>
<dbReference type="EMBL" id="SJPM01000011">
    <property type="protein sequence ID" value="TWT92576.1"/>
    <property type="molecule type" value="Genomic_DNA"/>
</dbReference>
<feature type="region of interest" description="Disordered" evidence="1">
    <location>
        <begin position="1"/>
        <end position="87"/>
    </location>
</feature>
<protein>
    <submittedName>
        <fullName evidence="3">Uncharacterized protein</fullName>
    </submittedName>
</protein>
<feature type="region of interest" description="Disordered" evidence="1">
    <location>
        <begin position="122"/>
        <end position="236"/>
    </location>
</feature>
<keyword evidence="2" id="KW-0812">Transmembrane</keyword>
<dbReference type="Proteomes" id="UP000316213">
    <property type="component" value="Unassembled WGS sequence"/>
</dbReference>
<sequence length="632" mass="68294">MVQIVAPEPTPPALIAGDEDVDSQEMTQGDLSSVHEEPHAGLPPIPPPFPGNVSELQSGQPPIAPETIADNSNDSPQEVPWSSTPQQNSRRWLLIAATSLGAVLTCGLLAFSMWGSPDRLADDTTPTVPNDAALSDAIQPDSIQPDVEQSPALDAADPEVGSSTKTENPQGQTDGQPATDTTMSQPKTETGPMIPAGLLPVDPLRGESTDAGKTPGESSTVVRNQEPDLPTDPLIGLPPELEAFTRLLDMPGGAPDAPPVEPVNANVAELRVEEAADAMIDPMLLATPPPKVNINNALKLRVALQTDGYPLSDFMLLASELTQVPIQIDWVTLDLAQWSITQLVKDEAPGWKPVDQRLKEVAKSTGLVIEPSPDQLLVTLELEPYKAKLASIISTDDFGDEQVSADEVVSSFLKATQWNEREKVGLSALVADGLRIARDIPPKINATARQRWMVEAICLKSPTPEGQIPKEEFQPRWPLIKGGESGMQLDTAITMAGFLRHTARLNQATALVNWQDARDRRLSPGQLVMPYAGDPAGTMLRKTLQPLGLSCRDAGQSVWWVGTDATYDRMPLLVVGDSLGPQRQAVLDRIRLAAVQGGTEILLQHDPVSDRYLSLMPRFLYRQLPKILQPFQ</sequence>
<evidence type="ECO:0000256" key="1">
    <source>
        <dbReference type="SAM" id="MobiDB-lite"/>
    </source>
</evidence>
<name>A0A5C5ZZK1_9BACT</name>
<organism evidence="3 4">
    <name type="scientific">Neorhodopirellula pilleata</name>
    <dbReference type="NCBI Taxonomy" id="2714738"/>
    <lineage>
        <taxon>Bacteria</taxon>
        <taxon>Pseudomonadati</taxon>
        <taxon>Planctomycetota</taxon>
        <taxon>Planctomycetia</taxon>
        <taxon>Pirellulales</taxon>
        <taxon>Pirellulaceae</taxon>
        <taxon>Neorhodopirellula</taxon>
    </lineage>
</organism>
<evidence type="ECO:0000313" key="3">
    <source>
        <dbReference type="EMBL" id="TWT92576.1"/>
    </source>
</evidence>
<keyword evidence="2" id="KW-1133">Transmembrane helix</keyword>
<accession>A0A5C5ZZK1</accession>
<feature type="compositionally biased region" description="Polar residues" evidence="1">
    <location>
        <begin position="161"/>
        <end position="188"/>
    </location>
</feature>
<evidence type="ECO:0000313" key="4">
    <source>
        <dbReference type="Proteomes" id="UP000316213"/>
    </source>
</evidence>
<keyword evidence="2" id="KW-0472">Membrane</keyword>
<feature type="compositionally biased region" description="Polar residues" evidence="1">
    <location>
        <begin position="69"/>
        <end position="87"/>
    </location>
</feature>
<comment type="caution">
    <text evidence="3">The sequence shown here is derived from an EMBL/GenBank/DDBJ whole genome shotgun (WGS) entry which is preliminary data.</text>
</comment>